<feature type="transmembrane region" description="Helical" evidence="1">
    <location>
        <begin position="161"/>
        <end position="183"/>
    </location>
</feature>
<organism evidence="2 3">
    <name type="scientific">endosymbiont of Galathealinum brachiosum</name>
    <dbReference type="NCBI Taxonomy" id="2200906"/>
    <lineage>
        <taxon>Bacteria</taxon>
        <taxon>Pseudomonadati</taxon>
        <taxon>Pseudomonadota</taxon>
        <taxon>Gammaproteobacteria</taxon>
        <taxon>sulfur-oxidizing symbionts</taxon>
    </lineage>
</organism>
<name>A0A370DI78_9GAMM</name>
<dbReference type="EMBL" id="QFXC01000008">
    <property type="protein sequence ID" value="RDH84064.1"/>
    <property type="molecule type" value="Genomic_DNA"/>
</dbReference>
<feature type="transmembrane region" description="Helical" evidence="1">
    <location>
        <begin position="203"/>
        <end position="223"/>
    </location>
</feature>
<dbReference type="InterPro" id="IPR030802">
    <property type="entry name" value="Permease_MalE"/>
</dbReference>
<evidence type="ECO:0000256" key="1">
    <source>
        <dbReference type="SAM" id="Phobius"/>
    </source>
</evidence>
<dbReference type="AlphaFoldDB" id="A0A370DI78"/>
<proteinExistence type="predicted"/>
<accession>A0A370DI78</accession>
<keyword evidence="1" id="KW-0472">Membrane</keyword>
<feature type="transmembrane region" description="Helical" evidence="1">
    <location>
        <begin position="20"/>
        <end position="38"/>
    </location>
</feature>
<evidence type="ECO:0000313" key="2">
    <source>
        <dbReference type="EMBL" id="RDH84064.1"/>
    </source>
</evidence>
<gene>
    <name evidence="2" type="ORF">DIZ80_07990</name>
</gene>
<protein>
    <submittedName>
        <fullName evidence="2">ABC transporter permease</fullName>
    </submittedName>
</protein>
<dbReference type="Pfam" id="PF02405">
    <property type="entry name" value="MlaE"/>
    <property type="match status" value="1"/>
</dbReference>
<comment type="caution">
    <text evidence="2">The sequence shown here is derived from an EMBL/GenBank/DDBJ whole genome shotgun (WGS) entry which is preliminary data.</text>
</comment>
<dbReference type="GO" id="GO:0005548">
    <property type="term" value="F:phospholipid transporter activity"/>
    <property type="evidence" value="ECO:0007669"/>
    <property type="project" value="TreeGrafter"/>
</dbReference>
<feature type="transmembrane region" description="Helical" evidence="1">
    <location>
        <begin position="243"/>
        <end position="261"/>
    </location>
</feature>
<keyword evidence="3" id="KW-1185">Reference proteome</keyword>
<sequence length="262" mass="28881">MLNAANQISGWSGAFILRRLSYLVNLTTFSSFALRDWFKAMSLFNRYSYRSLVSQIIFTGIDALPTIIFLAMVTGFVFTFRMISIFDSIADTVSILNYFVVMEMGPMIAGIILISRTGSAITVDLANMKLHKEIDALELMGIDINNFLVAPRILGVTLSQLSISIVFTVVTLSVGILLSALLISPTFFKYFADVITGLSPVVLIVFIIKNLLFGLFIGSIACYHGLKVTQSATEVPQQTQKSIVNSLLMLFIIDGVFALLMI</sequence>
<reference evidence="2 3" key="1">
    <citation type="journal article" date="2018" name="ISME J.">
        <title>Endosymbiont genomes yield clues of tubeworm success.</title>
        <authorList>
            <person name="Li Y."/>
            <person name="Liles M.R."/>
            <person name="Halanych K.M."/>
        </authorList>
    </citation>
    <scope>NUCLEOTIDE SEQUENCE [LARGE SCALE GENOMIC DNA]</scope>
    <source>
        <strain evidence="2">A1464</strain>
    </source>
</reference>
<dbReference type="PANTHER" id="PTHR30188:SF4">
    <property type="entry name" value="PROTEIN TRIGALACTOSYLDIACYLGLYCEROL 1, CHLOROPLASTIC"/>
    <property type="match status" value="1"/>
</dbReference>
<dbReference type="GO" id="GO:0043190">
    <property type="term" value="C:ATP-binding cassette (ABC) transporter complex"/>
    <property type="evidence" value="ECO:0007669"/>
    <property type="project" value="InterPro"/>
</dbReference>
<keyword evidence="1" id="KW-0812">Transmembrane</keyword>
<feature type="transmembrane region" description="Helical" evidence="1">
    <location>
        <begin position="59"/>
        <end position="83"/>
    </location>
</feature>
<dbReference type="Proteomes" id="UP000254266">
    <property type="component" value="Unassembled WGS sequence"/>
</dbReference>
<feature type="transmembrane region" description="Helical" evidence="1">
    <location>
        <begin position="95"/>
        <end position="114"/>
    </location>
</feature>
<evidence type="ECO:0000313" key="3">
    <source>
        <dbReference type="Proteomes" id="UP000254266"/>
    </source>
</evidence>
<dbReference type="PANTHER" id="PTHR30188">
    <property type="entry name" value="ABC TRANSPORTER PERMEASE PROTEIN-RELATED"/>
    <property type="match status" value="1"/>
</dbReference>
<keyword evidence="1" id="KW-1133">Transmembrane helix</keyword>